<organism evidence="1 2">
    <name type="scientific">Coemansia aciculifera</name>
    <dbReference type="NCBI Taxonomy" id="417176"/>
    <lineage>
        <taxon>Eukaryota</taxon>
        <taxon>Fungi</taxon>
        <taxon>Fungi incertae sedis</taxon>
        <taxon>Zoopagomycota</taxon>
        <taxon>Kickxellomycotina</taxon>
        <taxon>Kickxellomycetes</taxon>
        <taxon>Kickxellales</taxon>
        <taxon>Kickxellaceae</taxon>
        <taxon>Coemansia</taxon>
    </lineage>
</organism>
<dbReference type="EMBL" id="JANBVB010000026">
    <property type="protein sequence ID" value="KAJ2899455.1"/>
    <property type="molecule type" value="Genomic_DNA"/>
</dbReference>
<evidence type="ECO:0000313" key="1">
    <source>
        <dbReference type="EMBL" id="KAJ2899455.1"/>
    </source>
</evidence>
<keyword evidence="2" id="KW-1185">Reference proteome</keyword>
<name>A0ACC1M868_9FUNG</name>
<dbReference type="Proteomes" id="UP001139981">
    <property type="component" value="Unassembled WGS sequence"/>
</dbReference>
<evidence type="ECO:0000313" key="2">
    <source>
        <dbReference type="Proteomes" id="UP001139981"/>
    </source>
</evidence>
<gene>
    <name evidence="1" type="ORF">IWW38_000976</name>
</gene>
<proteinExistence type="predicted"/>
<comment type="caution">
    <text evidence="1">The sequence shown here is derived from an EMBL/GenBank/DDBJ whole genome shotgun (WGS) entry which is preliminary data.</text>
</comment>
<accession>A0ACC1M868</accession>
<reference evidence="1" key="1">
    <citation type="submission" date="2022-07" db="EMBL/GenBank/DDBJ databases">
        <title>Phylogenomic reconstructions and comparative analyses of Kickxellomycotina fungi.</title>
        <authorList>
            <person name="Reynolds N.K."/>
            <person name="Stajich J.E."/>
            <person name="Barry K."/>
            <person name="Grigoriev I.V."/>
            <person name="Crous P."/>
            <person name="Smith M.E."/>
        </authorList>
    </citation>
    <scope>NUCLEOTIDE SEQUENCE</scope>
    <source>
        <strain evidence="1">CBS 190363</strain>
    </source>
</reference>
<protein>
    <submittedName>
        <fullName evidence="1">Uncharacterized protein</fullName>
    </submittedName>
</protein>
<sequence>MDKSQIKPSEPTLQEQEQKLRAKYGSLGGKGINRLTQQSRKYFDSGDYAMSKAGKNTNDLNVGVGEKHPSPESIPHQQLTAAVPQPPAPPPLSGSSSAGSITSPGLPIIGAAGTMTNPSGLSPPAAHHISAMRDDAQHSPNVAPSELLPHSAISPHAGLAETTTGAPIPPGGGVRPAFVRRASQVPPGMQYRVKN</sequence>